<dbReference type="Gene3D" id="2.60.120.920">
    <property type="match status" value="1"/>
</dbReference>
<dbReference type="InterPro" id="IPR013320">
    <property type="entry name" value="ConA-like_dom_sf"/>
</dbReference>
<dbReference type="GO" id="GO:0005737">
    <property type="term" value="C:cytoplasm"/>
    <property type="evidence" value="ECO:0007669"/>
    <property type="project" value="UniProtKB-ARBA"/>
</dbReference>
<keyword evidence="1" id="KW-0479">Metal-binding</keyword>
<dbReference type="InterPro" id="IPR043136">
    <property type="entry name" value="B30.2/SPRY_sf"/>
</dbReference>
<dbReference type="InterPro" id="IPR022723">
    <property type="entry name" value="RDM_domain_RFPL"/>
</dbReference>
<dbReference type="Proteomes" id="UP000010552">
    <property type="component" value="Unassembled WGS sequence"/>
</dbReference>
<dbReference type="InterPro" id="IPR006574">
    <property type="entry name" value="PRY"/>
</dbReference>
<dbReference type="InterPro" id="IPR013083">
    <property type="entry name" value="Znf_RING/FYVE/PHD"/>
</dbReference>
<evidence type="ECO:0000256" key="3">
    <source>
        <dbReference type="ARBA" id="ARBA00022833"/>
    </source>
</evidence>
<gene>
    <name evidence="7" type="ORF">PAL_GLEAN10001512</name>
</gene>
<evidence type="ECO:0000256" key="4">
    <source>
        <dbReference type="PROSITE-ProRule" id="PRU00175"/>
    </source>
</evidence>
<dbReference type="InterPro" id="IPR001841">
    <property type="entry name" value="Znf_RING"/>
</dbReference>
<dbReference type="SMART" id="SM00184">
    <property type="entry name" value="RING"/>
    <property type="match status" value="1"/>
</dbReference>
<dbReference type="Pfam" id="PF00622">
    <property type="entry name" value="SPRY"/>
    <property type="match status" value="1"/>
</dbReference>
<dbReference type="InterPro" id="IPR003877">
    <property type="entry name" value="SPRY_dom"/>
</dbReference>
<dbReference type="SUPFAM" id="SSF49899">
    <property type="entry name" value="Concanavalin A-like lectins/glucanases"/>
    <property type="match status" value="1"/>
</dbReference>
<dbReference type="InterPro" id="IPR003879">
    <property type="entry name" value="Butyrophylin_SPRY"/>
</dbReference>
<name>L5L3J2_PTEAL</name>
<dbReference type="STRING" id="9402.L5L3J2"/>
<dbReference type="EMBL" id="KB030334">
    <property type="protein sequence ID" value="ELK18212.1"/>
    <property type="molecule type" value="Genomic_DNA"/>
</dbReference>
<dbReference type="PANTHER" id="PTHR24103">
    <property type="entry name" value="E3 UBIQUITIN-PROTEIN LIGASE TRIM"/>
    <property type="match status" value="1"/>
</dbReference>
<dbReference type="InterPro" id="IPR050143">
    <property type="entry name" value="TRIM/RBCC"/>
</dbReference>
<dbReference type="OrthoDB" id="128536at2759"/>
<dbReference type="CDD" id="cd15821">
    <property type="entry name" value="SPRY_PRY_RFPL"/>
    <property type="match status" value="1"/>
</dbReference>
<dbReference type="eggNOG" id="KOG2177">
    <property type="taxonomic scope" value="Eukaryota"/>
</dbReference>
<dbReference type="Pfam" id="PF11002">
    <property type="entry name" value="RDM"/>
    <property type="match status" value="1"/>
</dbReference>
<sequence>MANYFKEACRCPSCLTYFENPMTLKCGYVCCLQCINSLLKEPGGEGLLCPFCSMVSQKKEIRPNCQLGRLVSKVKKLEPQLRMILQMNPRIRKFQVQMTLDTDTANKYLVISKDLRQVRCGCFEQKWRAHSERFNYAVCVLGSSRFTSGRHYWEVEVGTSKEWDVGICKESVNRQGIILLSSELGFWTVGLRSTGIFSASTVPLTVLIINPRLHRVGIFLDMNMGTISFYHVGDGSHIFTFPRISTAEPLRPFFAPANPIKDDEGFLRICPVMNPGIASLPEIPGWGQ</sequence>
<dbReference type="InterPro" id="IPR001870">
    <property type="entry name" value="B30.2/SPRY"/>
</dbReference>
<proteinExistence type="predicted"/>
<dbReference type="PRINTS" id="PR01407">
    <property type="entry name" value="BUTYPHLNCDUF"/>
</dbReference>
<dbReference type="Pfam" id="PF13765">
    <property type="entry name" value="PRY"/>
    <property type="match status" value="1"/>
</dbReference>
<evidence type="ECO:0000313" key="8">
    <source>
        <dbReference type="Proteomes" id="UP000010552"/>
    </source>
</evidence>
<protein>
    <submittedName>
        <fullName evidence="7">Ret finger protein-like 4A</fullName>
    </submittedName>
</protein>
<evidence type="ECO:0000256" key="2">
    <source>
        <dbReference type="ARBA" id="ARBA00022771"/>
    </source>
</evidence>
<evidence type="ECO:0000259" key="6">
    <source>
        <dbReference type="PROSITE" id="PS50188"/>
    </source>
</evidence>
<dbReference type="GO" id="GO:0008270">
    <property type="term" value="F:zinc ion binding"/>
    <property type="evidence" value="ECO:0007669"/>
    <property type="project" value="UniProtKB-KW"/>
</dbReference>
<dbReference type="InParanoid" id="L5L3J2"/>
<reference evidence="8" key="1">
    <citation type="journal article" date="2013" name="Science">
        <title>Comparative analysis of bat genomes provides insight into the evolution of flight and immunity.</title>
        <authorList>
            <person name="Zhang G."/>
            <person name="Cowled C."/>
            <person name="Shi Z."/>
            <person name="Huang Z."/>
            <person name="Bishop-Lilly K.A."/>
            <person name="Fang X."/>
            <person name="Wynne J.W."/>
            <person name="Xiong Z."/>
            <person name="Baker M.L."/>
            <person name="Zhao W."/>
            <person name="Tachedjian M."/>
            <person name="Zhu Y."/>
            <person name="Zhou P."/>
            <person name="Jiang X."/>
            <person name="Ng J."/>
            <person name="Yang L."/>
            <person name="Wu L."/>
            <person name="Xiao J."/>
            <person name="Feng Y."/>
            <person name="Chen Y."/>
            <person name="Sun X."/>
            <person name="Zhang Y."/>
            <person name="Marsh G.A."/>
            <person name="Crameri G."/>
            <person name="Broder C.C."/>
            <person name="Frey K.G."/>
            <person name="Wang L.F."/>
            <person name="Wang J."/>
        </authorList>
    </citation>
    <scope>NUCLEOTIDE SEQUENCE [LARGE SCALE GENOMIC DNA]</scope>
</reference>
<dbReference type="SMART" id="SM00589">
    <property type="entry name" value="PRY"/>
    <property type="match status" value="1"/>
</dbReference>
<keyword evidence="2 4" id="KW-0863">Zinc-finger</keyword>
<dbReference type="Pfam" id="PF15227">
    <property type="entry name" value="zf-C3HC4_4"/>
    <property type="match status" value="1"/>
</dbReference>
<keyword evidence="8" id="KW-1185">Reference proteome</keyword>
<dbReference type="AlphaFoldDB" id="L5L3J2"/>
<dbReference type="InterPro" id="IPR037960">
    <property type="entry name" value="SPRY/PRY_RFPL"/>
</dbReference>
<evidence type="ECO:0000256" key="1">
    <source>
        <dbReference type="ARBA" id="ARBA00022723"/>
    </source>
</evidence>
<feature type="domain" description="B30.2/SPRY" evidence="6">
    <location>
        <begin position="78"/>
        <end position="272"/>
    </location>
</feature>
<dbReference type="KEGG" id="pale:102884373"/>
<dbReference type="PROSITE" id="PS50188">
    <property type="entry name" value="B302_SPRY"/>
    <property type="match status" value="1"/>
</dbReference>
<dbReference type="FunFam" id="2.60.120.920:FF:000040">
    <property type="entry name" value="Ret finger protein-like 4A"/>
    <property type="match status" value="1"/>
</dbReference>
<dbReference type="PROSITE" id="PS50089">
    <property type="entry name" value="ZF_RING_2"/>
    <property type="match status" value="1"/>
</dbReference>
<organism evidence="7 8">
    <name type="scientific">Pteropus alecto</name>
    <name type="common">Black flying fox</name>
    <dbReference type="NCBI Taxonomy" id="9402"/>
    <lineage>
        <taxon>Eukaryota</taxon>
        <taxon>Metazoa</taxon>
        <taxon>Chordata</taxon>
        <taxon>Craniata</taxon>
        <taxon>Vertebrata</taxon>
        <taxon>Euteleostomi</taxon>
        <taxon>Mammalia</taxon>
        <taxon>Eutheria</taxon>
        <taxon>Laurasiatheria</taxon>
        <taxon>Chiroptera</taxon>
        <taxon>Yinpterochiroptera</taxon>
        <taxon>Pteropodoidea</taxon>
        <taxon>Pteropodidae</taxon>
        <taxon>Pteropodinae</taxon>
        <taxon>Pteropus</taxon>
    </lineage>
</organism>
<accession>L5L3J2</accession>
<feature type="domain" description="RING-type" evidence="5">
    <location>
        <begin position="11"/>
        <end position="53"/>
    </location>
</feature>
<evidence type="ECO:0000313" key="7">
    <source>
        <dbReference type="EMBL" id="ELK18212.1"/>
    </source>
</evidence>
<evidence type="ECO:0000259" key="5">
    <source>
        <dbReference type="PROSITE" id="PS50089"/>
    </source>
</evidence>
<dbReference type="SUPFAM" id="SSF57850">
    <property type="entry name" value="RING/U-box"/>
    <property type="match status" value="1"/>
</dbReference>
<dbReference type="Gene3D" id="3.30.40.10">
    <property type="entry name" value="Zinc/RING finger domain, C3HC4 (zinc finger)"/>
    <property type="match status" value="1"/>
</dbReference>
<keyword evidence="3" id="KW-0862">Zinc</keyword>
<dbReference type="SMART" id="SM00449">
    <property type="entry name" value="SPRY"/>
    <property type="match status" value="1"/>
</dbReference>